<dbReference type="InterPro" id="IPR044730">
    <property type="entry name" value="RNase_H-like_dom_plant"/>
</dbReference>
<dbReference type="InterPro" id="IPR012337">
    <property type="entry name" value="RNaseH-like_sf"/>
</dbReference>
<comment type="caution">
    <text evidence="2">The sequence shown here is derived from an EMBL/GenBank/DDBJ whole genome shotgun (WGS) entry which is preliminary data.</text>
</comment>
<dbReference type="SUPFAM" id="SSF53098">
    <property type="entry name" value="Ribonuclease H-like"/>
    <property type="match status" value="1"/>
</dbReference>
<dbReference type="CDD" id="cd06222">
    <property type="entry name" value="RNase_H_like"/>
    <property type="match status" value="1"/>
</dbReference>
<evidence type="ECO:0000313" key="3">
    <source>
        <dbReference type="Proteomes" id="UP000289738"/>
    </source>
</evidence>
<dbReference type="Gene3D" id="3.30.420.10">
    <property type="entry name" value="Ribonuclease H-like superfamily/Ribonuclease H"/>
    <property type="match status" value="1"/>
</dbReference>
<dbReference type="EMBL" id="SDMP01000016">
    <property type="protein sequence ID" value="RYR02243.1"/>
    <property type="molecule type" value="Genomic_DNA"/>
</dbReference>
<proteinExistence type="predicted"/>
<reference evidence="2 3" key="1">
    <citation type="submission" date="2019-01" db="EMBL/GenBank/DDBJ databases">
        <title>Sequencing of cultivated peanut Arachis hypogaea provides insights into genome evolution and oil improvement.</title>
        <authorList>
            <person name="Chen X."/>
        </authorList>
    </citation>
    <scope>NUCLEOTIDE SEQUENCE [LARGE SCALE GENOMIC DNA]</scope>
    <source>
        <strain evidence="3">cv. Fuhuasheng</strain>
        <tissue evidence="2">Leaves</tissue>
    </source>
</reference>
<accession>A0A444YJW4</accession>
<evidence type="ECO:0000259" key="1">
    <source>
        <dbReference type="Pfam" id="PF13456"/>
    </source>
</evidence>
<evidence type="ECO:0000313" key="2">
    <source>
        <dbReference type="EMBL" id="RYR02243.1"/>
    </source>
</evidence>
<organism evidence="2 3">
    <name type="scientific">Arachis hypogaea</name>
    <name type="common">Peanut</name>
    <dbReference type="NCBI Taxonomy" id="3818"/>
    <lineage>
        <taxon>Eukaryota</taxon>
        <taxon>Viridiplantae</taxon>
        <taxon>Streptophyta</taxon>
        <taxon>Embryophyta</taxon>
        <taxon>Tracheophyta</taxon>
        <taxon>Spermatophyta</taxon>
        <taxon>Magnoliopsida</taxon>
        <taxon>eudicotyledons</taxon>
        <taxon>Gunneridae</taxon>
        <taxon>Pentapetalae</taxon>
        <taxon>rosids</taxon>
        <taxon>fabids</taxon>
        <taxon>Fabales</taxon>
        <taxon>Fabaceae</taxon>
        <taxon>Papilionoideae</taxon>
        <taxon>50 kb inversion clade</taxon>
        <taxon>dalbergioids sensu lato</taxon>
        <taxon>Dalbergieae</taxon>
        <taxon>Pterocarpus clade</taxon>
        <taxon>Arachis</taxon>
    </lineage>
</organism>
<dbReference type="PANTHER" id="PTHR47723:SF19">
    <property type="entry name" value="POLYNUCLEOTIDYL TRANSFERASE, RIBONUCLEASE H-LIKE SUPERFAMILY PROTEIN"/>
    <property type="match status" value="1"/>
</dbReference>
<dbReference type="GO" id="GO:0004523">
    <property type="term" value="F:RNA-DNA hybrid ribonuclease activity"/>
    <property type="evidence" value="ECO:0007669"/>
    <property type="project" value="InterPro"/>
</dbReference>
<dbReference type="InterPro" id="IPR053151">
    <property type="entry name" value="RNase_H-like"/>
</dbReference>
<dbReference type="Pfam" id="PF13456">
    <property type="entry name" value="RVT_3"/>
    <property type="match status" value="1"/>
</dbReference>
<name>A0A444YJW4_ARAHY</name>
<dbReference type="Proteomes" id="UP000289738">
    <property type="component" value="Chromosome B06"/>
</dbReference>
<protein>
    <recommendedName>
        <fullName evidence="1">RNase H type-1 domain-containing protein</fullName>
    </recommendedName>
</protein>
<dbReference type="InterPro" id="IPR002156">
    <property type="entry name" value="RNaseH_domain"/>
</dbReference>
<gene>
    <name evidence="2" type="ORF">Ahy_B06g081059</name>
</gene>
<keyword evidence="3" id="KW-1185">Reference proteome</keyword>
<feature type="domain" description="RNase H type-1" evidence="1">
    <location>
        <begin position="2"/>
        <end position="82"/>
    </location>
</feature>
<dbReference type="AlphaFoldDB" id="A0A444YJW4"/>
<dbReference type="InterPro" id="IPR036397">
    <property type="entry name" value="RNaseH_sf"/>
</dbReference>
<dbReference type="PANTHER" id="PTHR47723">
    <property type="entry name" value="OS05G0353850 PROTEIN"/>
    <property type="match status" value="1"/>
</dbReference>
<sequence>MHAELWKIIKGLQIAVANDLQNIIVESDSLMALQVIKTGCPNSHPCVALVQDILILSRRVQNIDWNHTLRNANAVADKMAKKRHDLPIGLHIFNAPTPDIISVLTFGMYDSFRLRGL</sequence>
<dbReference type="GO" id="GO:0003676">
    <property type="term" value="F:nucleic acid binding"/>
    <property type="evidence" value="ECO:0007669"/>
    <property type="project" value="InterPro"/>
</dbReference>